<dbReference type="EMBL" id="JAXIOK010000022">
    <property type="protein sequence ID" value="KAK4744462.1"/>
    <property type="molecule type" value="Genomic_DNA"/>
</dbReference>
<dbReference type="PANTHER" id="PTHR45642:SF46">
    <property type="entry name" value="OS06G0636700 PROTEIN"/>
    <property type="match status" value="1"/>
</dbReference>
<dbReference type="GO" id="GO:0016788">
    <property type="term" value="F:hydrolase activity, acting on ester bonds"/>
    <property type="evidence" value="ECO:0007669"/>
    <property type="project" value="InterPro"/>
</dbReference>
<evidence type="ECO:0000256" key="1">
    <source>
        <dbReference type="ARBA" id="ARBA00008668"/>
    </source>
</evidence>
<proteinExistence type="inferred from homology"/>
<dbReference type="AlphaFoldDB" id="A0AAN7GWX3"/>
<dbReference type="Proteomes" id="UP001345219">
    <property type="component" value="Chromosome 9"/>
</dbReference>
<gene>
    <name evidence="2" type="ORF">SAY87_010774</name>
</gene>
<organism evidence="2 3">
    <name type="scientific">Trapa incisa</name>
    <dbReference type="NCBI Taxonomy" id="236973"/>
    <lineage>
        <taxon>Eukaryota</taxon>
        <taxon>Viridiplantae</taxon>
        <taxon>Streptophyta</taxon>
        <taxon>Embryophyta</taxon>
        <taxon>Tracheophyta</taxon>
        <taxon>Spermatophyta</taxon>
        <taxon>Magnoliopsida</taxon>
        <taxon>eudicotyledons</taxon>
        <taxon>Gunneridae</taxon>
        <taxon>Pentapetalae</taxon>
        <taxon>rosids</taxon>
        <taxon>malvids</taxon>
        <taxon>Myrtales</taxon>
        <taxon>Lythraceae</taxon>
        <taxon>Trapa</taxon>
    </lineage>
</organism>
<name>A0AAN7GWX3_9MYRT</name>
<reference evidence="2 3" key="1">
    <citation type="journal article" date="2023" name="Hortic Res">
        <title>Pangenome of water caltrop reveals structural variations and asymmetric subgenome divergence after allopolyploidization.</title>
        <authorList>
            <person name="Zhang X."/>
            <person name="Chen Y."/>
            <person name="Wang L."/>
            <person name="Yuan Y."/>
            <person name="Fang M."/>
            <person name="Shi L."/>
            <person name="Lu R."/>
            <person name="Comes H.P."/>
            <person name="Ma Y."/>
            <person name="Chen Y."/>
            <person name="Huang G."/>
            <person name="Zhou Y."/>
            <person name="Zheng Z."/>
            <person name="Qiu Y."/>
        </authorList>
    </citation>
    <scope>NUCLEOTIDE SEQUENCE [LARGE SCALE GENOMIC DNA]</scope>
    <source>
        <tissue evidence="2">Roots</tissue>
    </source>
</reference>
<sequence length="363" mass="40839">MGRMPLLLNWIIHPSIMHSTMIAFLYFLSHFFIQASANVPAIIVFGDSTVDTGNNNHISTVVKSNFLPYGRDFNGGKATGRFSNGRMPSDFISAEFGIKPEIPAYLDPAFNITDFSTGVCFASSGSGYDNATSELLSVIPLWKQMEYYKKYQEELRAYMGRERADDVIVEALYLISLGTNDFLANYYLVRERSRDYSIEDYQNFLVGIAMSFVKELHRLGARKIAIGGLPPMGCLPLERARNLMKGSRCVDEYNRVAMEFNGKLEDMVEKLTKELGGIRLVLFNPYDALNDIIQNPETYGFVNSVKGCCGTGFFEIGYLCNKNSPLTCPDASKFVFWDAFHLTEKTNGMVAHHIVKNYLSGFQ</sequence>
<dbReference type="Pfam" id="PF00657">
    <property type="entry name" value="Lipase_GDSL"/>
    <property type="match status" value="1"/>
</dbReference>
<comment type="similarity">
    <text evidence="1">Belongs to the 'GDSL' lipolytic enzyme family.</text>
</comment>
<dbReference type="InterPro" id="IPR036514">
    <property type="entry name" value="SGNH_hydro_sf"/>
</dbReference>
<keyword evidence="3" id="KW-1185">Reference proteome</keyword>
<dbReference type="Gene3D" id="3.40.50.1110">
    <property type="entry name" value="SGNH hydrolase"/>
    <property type="match status" value="1"/>
</dbReference>
<dbReference type="PANTHER" id="PTHR45642">
    <property type="entry name" value="GDSL ESTERASE/LIPASE EXL3"/>
    <property type="match status" value="1"/>
</dbReference>
<dbReference type="CDD" id="cd01837">
    <property type="entry name" value="SGNH_plant_lipase_like"/>
    <property type="match status" value="1"/>
</dbReference>
<dbReference type="FunFam" id="3.40.50.1110:FF:000003">
    <property type="entry name" value="GDSL esterase/lipase APG"/>
    <property type="match status" value="1"/>
</dbReference>
<dbReference type="InterPro" id="IPR035669">
    <property type="entry name" value="SGNH_plant_lipase-like"/>
</dbReference>
<evidence type="ECO:0000313" key="3">
    <source>
        <dbReference type="Proteomes" id="UP001345219"/>
    </source>
</evidence>
<dbReference type="InterPro" id="IPR001087">
    <property type="entry name" value="GDSL"/>
</dbReference>
<dbReference type="SUPFAM" id="SSF52266">
    <property type="entry name" value="SGNH hydrolase"/>
    <property type="match status" value="1"/>
</dbReference>
<protein>
    <recommendedName>
        <fullName evidence="4">GDSL esterase/lipase</fullName>
    </recommendedName>
</protein>
<evidence type="ECO:0000313" key="2">
    <source>
        <dbReference type="EMBL" id="KAK4744462.1"/>
    </source>
</evidence>
<evidence type="ECO:0008006" key="4">
    <source>
        <dbReference type="Google" id="ProtNLM"/>
    </source>
</evidence>
<accession>A0AAN7GWX3</accession>
<dbReference type="InterPro" id="IPR050592">
    <property type="entry name" value="GDSL_lipolytic_enzyme"/>
</dbReference>
<comment type="caution">
    <text evidence="2">The sequence shown here is derived from an EMBL/GenBank/DDBJ whole genome shotgun (WGS) entry which is preliminary data.</text>
</comment>